<dbReference type="AlphaFoldDB" id="A0A2H3DEE9"/>
<dbReference type="OrthoDB" id="8068875at2759"/>
<comment type="pathway">
    <text evidence="2">Protein modification; protein ubiquitination.</text>
</comment>
<comment type="catalytic activity">
    <reaction evidence="1">
        <text>S-ubiquitinyl-[E2 ubiquitin-conjugating enzyme]-L-cysteine + [acceptor protein]-L-lysine = [E2 ubiquitin-conjugating enzyme]-L-cysteine + N(6)-ubiquitinyl-[acceptor protein]-L-lysine.</text>
        <dbReference type="EC" id="2.3.2.26"/>
    </reaction>
</comment>
<dbReference type="CDD" id="cd23766">
    <property type="entry name" value="IQCG"/>
    <property type="match status" value="1"/>
</dbReference>
<dbReference type="InterPro" id="IPR000569">
    <property type="entry name" value="HECT_dom"/>
</dbReference>
<feature type="domain" description="HECT" evidence="7">
    <location>
        <begin position="641"/>
        <end position="986"/>
    </location>
</feature>
<evidence type="ECO:0000256" key="5">
    <source>
        <dbReference type="ARBA" id="ARBA00022786"/>
    </source>
</evidence>
<dbReference type="GO" id="GO:0006511">
    <property type="term" value="P:ubiquitin-dependent protein catabolic process"/>
    <property type="evidence" value="ECO:0007669"/>
    <property type="project" value="TreeGrafter"/>
</dbReference>
<evidence type="ECO:0000313" key="8">
    <source>
        <dbReference type="EMBL" id="PBK89228.1"/>
    </source>
</evidence>
<evidence type="ECO:0000313" key="9">
    <source>
        <dbReference type="Proteomes" id="UP000217790"/>
    </source>
</evidence>
<dbReference type="GO" id="GO:0061630">
    <property type="term" value="F:ubiquitin protein ligase activity"/>
    <property type="evidence" value="ECO:0007669"/>
    <property type="project" value="UniProtKB-EC"/>
</dbReference>
<dbReference type="FunFam" id="3.30.2410.10:FF:000017">
    <property type="entry name" value="E3 ubiquitin-protein ligase UPL7"/>
    <property type="match status" value="1"/>
</dbReference>
<dbReference type="GO" id="GO:0000209">
    <property type="term" value="P:protein polyubiquitination"/>
    <property type="evidence" value="ECO:0007669"/>
    <property type="project" value="InterPro"/>
</dbReference>
<evidence type="ECO:0000256" key="4">
    <source>
        <dbReference type="ARBA" id="ARBA00022679"/>
    </source>
</evidence>
<sequence length="986" mass="110705">MLPIFGDERRRNINLGGASSASTQATILDQAKQRRILRDEQKRRHENAVILQAWWRGVREARLVRRQMRATFESDVMAITGLRCLVLIGQDEEALGIWSNAMLAQNQDSIRILSEDGSWVVLVRQLSLRLLRSVAAAPQSSNAASHLKVLMILTQSSISAEVMRYLLSHGGYGLLSRSILGMQSKGSPQLPLLVPLLTVSFAIFPPPSPEYLQAIIGLFSDILTISLLPNRMPIPSLVHFSSTLPLSQLPLLEPHFSIVCTKDTESKVNLVANLLTFTSPHYAVLQAVLPSYLSLLTAVFNSLPVNALDPPAANTSSWSLEDSDDEDNHTVVSVVTDFNAVPLPTLDPRTIKRLQILHSPAHLSSIIANCRSSIIPFILSLTSVWPTKRDSVLTAVLTSTGTGFLRELYRNRVRSLPIGKDENPGAVMDPAYAGAWPSLLLLVDLYTQSLLTMGDDEFFGSSSTRNPLTLDDLTSFSRQLLNIAFILYWRDDQTGLQKEMVCPEVRCTWEGAREKVTKCLLAIHSRDSRKPFVPPEHWLVGSQIDMNGFIEAAVYEDQVLSDETSTKAPSKRQMALLSPRLGVLNNIPFAIPFDVRVSIFRNFVINDSRKHGDDFHSLRYNRTTVTIRRDHIAEDGFDKLGDANLKGHVQITFIDKFGEPEAGIDGGGVFKEFFTSLCKEVFDTDRGLWLANNNNELYPNPHAYAKEGHSLSWYRFIGRILGKAIYEGILVDVAFAGFFLAKWLGRQNLLDDLASLDPELYNGLMFLKHYTGNPEDLSLNFTVAIEGEFQLLPRWQFGVTKTIDLIPEGNTTAVTRENRLQYIYFVSHYRLSKQIKLQSEAFFEGLSETIDRKWLRMFNQQEVQILIGGVNSPIDLEDLRENTNYGGLYDNDEPTIVAFWKVVETFDQDQRRALLRFVTSCSRPPLLGFKELVPKFGIRDSGSDEHRLPTASTCFNLLKLPRYQSEKVLKDKLLRAITSGAGFDLS</sequence>
<evidence type="ECO:0000256" key="3">
    <source>
        <dbReference type="ARBA" id="ARBA00012485"/>
    </source>
</evidence>
<keyword evidence="5 6" id="KW-0833">Ubl conjugation pathway</keyword>
<evidence type="ECO:0000256" key="1">
    <source>
        <dbReference type="ARBA" id="ARBA00000885"/>
    </source>
</evidence>
<dbReference type="PANTHER" id="PTHR45700:SF2">
    <property type="entry name" value="UBIQUITIN-PROTEIN LIGASE E3C"/>
    <property type="match status" value="1"/>
</dbReference>
<dbReference type="CDD" id="cd00078">
    <property type="entry name" value="HECTc"/>
    <property type="match status" value="1"/>
</dbReference>
<dbReference type="Gene3D" id="3.90.1750.10">
    <property type="entry name" value="Hect, E3 ligase catalytic domains"/>
    <property type="match status" value="1"/>
</dbReference>
<dbReference type="Pfam" id="PF00632">
    <property type="entry name" value="HECT"/>
    <property type="match status" value="1"/>
</dbReference>
<dbReference type="InterPro" id="IPR044611">
    <property type="entry name" value="E3A/B/C-like"/>
</dbReference>
<name>A0A2H3DEE9_ARMGA</name>
<evidence type="ECO:0000259" key="7">
    <source>
        <dbReference type="PROSITE" id="PS50237"/>
    </source>
</evidence>
<dbReference type="OMA" id="LAWYRFI"/>
<gene>
    <name evidence="8" type="ORF">ARMGADRAFT_996424</name>
</gene>
<protein>
    <recommendedName>
        <fullName evidence="3">HECT-type E3 ubiquitin transferase</fullName>
        <ecNumber evidence="3">2.3.2.26</ecNumber>
    </recommendedName>
</protein>
<dbReference type="EMBL" id="KZ293669">
    <property type="protein sequence ID" value="PBK89228.1"/>
    <property type="molecule type" value="Genomic_DNA"/>
</dbReference>
<dbReference type="FunFam" id="3.30.2160.10:FF:000002">
    <property type="entry name" value="Putative Ubiquitin-protein ligase E3C"/>
    <property type="match status" value="1"/>
</dbReference>
<dbReference type="Gene3D" id="3.30.2410.10">
    <property type="entry name" value="Hect, E3 ligase catalytic domain"/>
    <property type="match status" value="1"/>
</dbReference>
<accession>A0A2H3DEE9</accession>
<dbReference type="Proteomes" id="UP000217790">
    <property type="component" value="Unassembled WGS sequence"/>
</dbReference>
<dbReference type="PROSITE" id="PS50237">
    <property type="entry name" value="HECT"/>
    <property type="match status" value="1"/>
</dbReference>
<dbReference type="SUPFAM" id="SSF56204">
    <property type="entry name" value="Hect, E3 ligase catalytic domain"/>
    <property type="match status" value="1"/>
</dbReference>
<dbReference type="EC" id="2.3.2.26" evidence="3"/>
<organism evidence="8 9">
    <name type="scientific">Armillaria gallica</name>
    <name type="common">Bulbous honey fungus</name>
    <name type="synonym">Armillaria bulbosa</name>
    <dbReference type="NCBI Taxonomy" id="47427"/>
    <lineage>
        <taxon>Eukaryota</taxon>
        <taxon>Fungi</taxon>
        <taxon>Dikarya</taxon>
        <taxon>Basidiomycota</taxon>
        <taxon>Agaricomycotina</taxon>
        <taxon>Agaricomycetes</taxon>
        <taxon>Agaricomycetidae</taxon>
        <taxon>Agaricales</taxon>
        <taxon>Marasmiineae</taxon>
        <taxon>Physalacriaceae</taxon>
        <taxon>Armillaria</taxon>
    </lineage>
</organism>
<dbReference type="Gene3D" id="3.30.2160.10">
    <property type="entry name" value="Hect, E3 ligase catalytic domain"/>
    <property type="match status" value="1"/>
</dbReference>
<evidence type="ECO:0000256" key="6">
    <source>
        <dbReference type="PROSITE-ProRule" id="PRU00104"/>
    </source>
</evidence>
<proteinExistence type="predicted"/>
<evidence type="ECO:0000256" key="2">
    <source>
        <dbReference type="ARBA" id="ARBA00004906"/>
    </source>
</evidence>
<keyword evidence="4" id="KW-0808">Transferase</keyword>
<dbReference type="PANTHER" id="PTHR45700">
    <property type="entry name" value="UBIQUITIN-PROTEIN LIGASE E3C"/>
    <property type="match status" value="1"/>
</dbReference>
<reference evidence="9" key="1">
    <citation type="journal article" date="2017" name="Nat. Ecol. Evol.">
        <title>Genome expansion and lineage-specific genetic innovations in the forest pathogenic fungi Armillaria.</title>
        <authorList>
            <person name="Sipos G."/>
            <person name="Prasanna A.N."/>
            <person name="Walter M.C."/>
            <person name="O'Connor E."/>
            <person name="Balint B."/>
            <person name="Krizsan K."/>
            <person name="Kiss B."/>
            <person name="Hess J."/>
            <person name="Varga T."/>
            <person name="Slot J."/>
            <person name="Riley R."/>
            <person name="Boka B."/>
            <person name="Rigling D."/>
            <person name="Barry K."/>
            <person name="Lee J."/>
            <person name="Mihaltcheva S."/>
            <person name="LaButti K."/>
            <person name="Lipzen A."/>
            <person name="Waldron R."/>
            <person name="Moloney N.M."/>
            <person name="Sperisen C."/>
            <person name="Kredics L."/>
            <person name="Vagvoelgyi C."/>
            <person name="Patrignani A."/>
            <person name="Fitzpatrick D."/>
            <person name="Nagy I."/>
            <person name="Doyle S."/>
            <person name="Anderson J.B."/>
            <person name="Grigoriev I.V."/>
            <person name="Gueldener U."/>
            <person name="Muensterkoetter M."/>
            <person name="Nagy L.G."/>
        </authorList>
    </citation>
    <scope>NUCLEOTIDE SEQUENCE [LARGE SCALE GENOMIC DNA]</scope>
    <source>
        <strain evidence="9">Ar21-2</strain>
    </source>
</reference>
<dbReference type="InterPro" id="IPR035983">
    <property type="entry name" value="Hect_E3_ubiquitin_ligase"/>
</dbReference>
<dbReference type="FunCoup" id="A0A2H3DEE9">
    <property type="interactions" value="229"/>
</dbReference>
<dbReference type="InParanoid" id="A0A2H3DEE9"/>
<dbReference type="SMART" id="SM00119">
    <property type="entry name" value="HECTc"/>
    <property type="match status" value="1"/>
</dbReference>
<dbReference type="STRING" id="47427.A0A2H3DEE9"/>
<feature type="active site" description="Glycyl thioester intermediate" evidence="6">
    <location>
        <position position="954"/>
    </location>
</feature>
<keyword evidence="9" id="KW-1185">Reference proteome</keyword>